<evidence type="ECO:0000313" key="2">
    <source>
        <dbReference type="EMBL" id="SDZ53540.1"/>
    </source>
</evidence>
<accession>A0A1H3TTJ8</accession>
<protein>
    <recommendedName>
        <fullName evidence="4">DNA topoisomerase IV subunit B</fullName>
    </recommendedName>
</protein>
<organism evidence="2 3">
    <name type="scientific">Rhodonellum ikkaensis</name>
    <dbReference type="NCBI Taxonomy" id="336829"/>
    <lineage>
        <taxon>Bacteria</taxon>
        <taxon>Pseudomonadati</taxon>
        <taxon>Bacteroidota</taxon>
        <taxon>Cytophagia</taxon>
        <taxon>Cytophagales</taxon>
        <taxon>Cytophagaceae</taxon>
        <taxon>Rhodonellum</taxon>
    </lineage>
</organism>
<dbReference type="RefSeq" id="WP_019600279.1">
    <property type="nucleotide sequence ID" value="NZ_FNQC01000021.1"/>
</dbReference>
<feature type="transmembrane region" description="Helical" evidence="1">
    <location>
        <begin position="133"/>
        <end position="154"/>
    </location>
</feature>
<sequence>MHFRFGKVFHFFSVLLFIFSFLFIYASLSEQVAYAIDDQGTVLKQVSKESFFYTGIIFFVVLNVLIIFPGKMVENQSTKNIKRLFPVGDPARDRMLIWIYSFAGIINVCLAIMLLFIKSLNHQNEISMSEFSFFFYLIPVFFVVWIIALFWILLEKFKSVQVK</sequence>
<reference evidence="2 3" key="1">
    <citation type="submission" date="2016-10" db="EMBL/GenBank/DDBJ databases">
        <authorList>
            <person name="Varghese N."/>
            <person name="Submissions S."/>
        </authorList>
    </citation>
    <scope>NUCLEOTIDE SEQUENCE [LARGE SCALE GENOMIC DNA]</scope>
    <source>
        <strain evidence="2 3">DSM 17997</strain>
    </source>
</reference>
<dbReference type="EMBL" id="FNQC01000021">
    <property type="protein sequence ID" value="SDZ53540.1"/>
    <property type="molecule type" value="Genomic_DNA"/>
</dbReference>
<feature type="transmembrane region" description="Helical" evidence="1">
    <location>
        <begin position="51"/>
        <end position="74"/>
    </location>
</feature>
<dbReference type="Proteomes" id="UP000199663">
    <property type="component" value="Unassembled WGS sequence"/>
</dbReference>
<keyword evidence="1" id="KW-1133">Transmembrane helix</keyword>
<comment type="caution">
    <text evidence="2">The sequence shown here is derived from an EMBL/GenBank/DDBJ whole genome shotgun (WGS) entry which is preliminary data.</text>
</comment>
<evidence type="ECO:0000313" key="3">
    <source>
        <dbReference type="Proteomes" id="UP000199663"/>
    </source>
</evidence>
<evidence type="ECO:0000256" key="1">
    <source>
        <dbReference type="SAM" id="Phobius"/>
    </source>
</evidence>
<evidence type="ECO:0008006" key="4">
    <source>
        <dbReference type="Google" id="ProtNLM"/>
    </source>
</evidence>
<proteinExistence type="predicted"/>
<name>A0A1H3TTJ8_9BACT</name>
<keyword evidence="3" id="KW-1185">Reference proteome</keyword>
<keyword evidence="1" id="KW-0812">Transmembrane</keyword>
<gene>
    <name evidence="2" type="ORF">SAMN05444412_12142</name>
</gene>
<feature type="transmembrane region" description="Helical" evidence="1">
    <location>
        <begin position="95"/>
        <end position="117"/>
    </location>
</feature>
<keyword evidence="1" id="KW-0472">Membrane</keyword>